<evidence type="ECO:0000259" key="1">
    <source>
        <dbReference type="Pfam" id="PF12215"/>
    </source>
</evidence>
<dbReference type="AlphaFoldDB" id="K1U8G0"/>
<dbReference type="Pfam" id="PF12215">
    <property type="entry name" value="Glyco_hydr_116N"/>
    <property type="match status" value="1"/>
</dbReference>
<dbReference type="PANTHER" id="PTHR12654:SF0">
    <property type="entry name" value="NON-LYSOSOMAL GLUCOSYLCERAMIDASE"/>
    <property type="match status" value="1"/>
</dbReference>
<dbReference type="InterPro" id="IPR052566">
    <property type="entry name" value="Non-lysos_glucosylceramidase"/>
</dbReference>
<comment type="caution">
    <text evidence="2">The sequence shown here is derived from an EMBL/GenBank/DDBJ whole genome shotgun (WGS) entry which is preliminary data.</text>
</comment>
<dbReference type="PANTHER" id="PTHR12654">
    <property type="entry name" value="BILE ACID BETA-GLUCOSIDASE-RELATED"/>
    <property type="match status" value="1"/>
</dbReference>
<reference evidence="2" key="1">
    <citation type="journal article" date="2013" name="Environ. Microbiol.">
        <title>Microbiota from the distal guts of lean and obese adolescents exhibit partial functional redundancy besides clear differences in community structure.</title>
        <authorList>
            <person name="Ferrer M."/>
            <person name="Ruiz A."/>
            <person name="Lanza F."/>
            <person name="Haange S.B."/>
            <person name="Oberbach A."/>
            <person name="Till H."/>
            <person name="Bargiela R."/>
            <person name="Campoy C."/>
            <person name="Segura M.T."/>
            <person name="Richter M."/>
            <person name="von Bergen M."/>
            <person name="Seifert J."/>
            <person name="Suarez A."/>
        </authorList>
    </citation>
    <scope>NUCLEOTIDE SEQUENCE</scope>
</reference>
<organism evidence="2">
    <name type="scientific">human gut metagenome</name>
    <dbReference type="NCBI Taxonomy" id="408170"/>
    <lineage>
        <taxon>unclassified sequences</taxon>
        <taxon>metagenomes</taxon>
        <taxon>organismal metagenomes</taxon>
    </lineage>
</organism>
<dbReference type="EMBL" id="AJWY01006090">
    <property type="protein sequence ID" value="EKC67826.1"/>
    <property type="molecule type" value="Genomic_DNA"/>
</dbReference>
<gene>
    <name evidence="2" type="ORF">LEA_09100</name>
</gene>
<feature type="domain" description="Glycosyl-hydrolase family 116 N-terminal" evidence="1">
    <location>
        <begin position="2"/>
        <end position="149"/>
    </location>
</feature>
<dbReference type="InterPro" id="IPR024462">
    <property type="entry name" value="GH116_N"/>
</dbReference>
<feature type="non-terminal residue" evidence="2">
    <location>
        <position position="1"/>
    </location>
</feature>
<proteinExistence type="predicted"/>
<accession>K1U8G0</accession>
<evidence type="ECO:0000313" key="2">
    <source>
        <dbReference type="EMBL" id="EKC67826.1"/>
    </source>
</evidence>
<feature type="non-terminal residue" evidence="2">
    <location>
        <position position="222"/>
    </location>
</feature>
<name>K1U8G0_9ZZZZ</name>
<sequence>RGFILNQEAPANERHLEGHFAIWTDDARTTVDHCWFRGGWFDPLTMAWNNVTRGELISNEPGPGAPGGSLYVPINLAPGESKTVRLYMAWFVPRSNHRIGPDPKNVRDFGSCYNEADYAGQPDFYEPWYSRKFRNVNEVAAYWEENYDQLKQRTSRFTEAFYDTNLPKEVVEAVAANLTILKSPTVMRQHDGRFWVWEGSGDSWGSCHGSCTHVWNYAQAVP</sequence>
<protein>
    <recommendedName>
        <fullName evidence="1">Glycosyl-hydrolase family 116 N-terminal domain-containing protein</fullName>
    </recommendedName>
</protein>